<dbReference type="InterPro" id="IPR011008">
    <property type="entry name" value="Dimeric_a/b-barrel"/>
</dbReference>
<dbReference type="Pfam" id="PF03992">
    <property type="entry name" value="ABM"/>
    <property type="match status" value="1"/>
</dbReference>
<dbReference type="Proteomes" id="UP000751190">
    <property type="component" value="Unassembled WGS sequence"/>
</dbReference>
<accession>A0A8J5XVC8</accession>
<feature type="domain" description="ABM" evidence="1">
    <location>
        <begin position="47"/>
        <end position="120"/>
    </location>
</feature>
<reference evidence="2" key="1">
    <citation type="submission" date="2021-05" db="EMBL/GenBank/DDBJ databases">
        <title>The genome of the haptophyte Pavlova lutheri (Diacronema luteri, Pavlovales) - a model for lipid biosynthesis in eukaryotic algae.</title>
        <authorList>
            <person name="Hulatt C.J."/>
            <person name="Posewitz M.C."/>
        </authorList>
    </citation>
    <scope>NUCLEOTIDE SEQUENCE</scope>
    <source>
        <strain evidence="2">NIVA-4/92</strain>
    </source>
</reference>
<dbReference type="SUPFAM" id="SSF54909">
    <property type="entry name" value="Dimeric alpha+beta barrel"/>
    <property type="match status" value="1"/>
</dbReference>
<organism evidence="2 3">
    <name type="scientific">Diacronema lutheri</name>
    <name type="common">Unicellular marine alga</name>
    <name type="synonym">Monochrysis lutheri</name>
    <dbReference type="NCBI Taxonomy" id="2081491"/>
    <lineage>
        <taxon>Eukaryota</taxon>
        <taxon>Haptista</taxon>
        <taxon>Haptophyta</taxon>
        <taxon>Pavlovophyceae</taxon>
        <taxon>Pavlovales</taxon>
        <taxon>Pavlovaceae</taxon>
        <taxon>Diacronema</taxon>
    </lineage>
</organism>
<protein>
    <recommendedName>
        <fullName evidence="1">ABM domain-containing protein</fullName>
    </recommendedName>
</protein>
<gene>
    <name evidence="2" type="ORF">KFE25_006136</name>
</gene>
<sequence length="147" mass="16398">MASLTARELVLCTLLGGVLLNWTVGQLMRAPEAPATRRLGQRAWLLVVRLQFKSKADVAAFLAIFAPMADAVSSHEPDTWGYTVSRSDQDSLALMIFERYATKDAYLSVHKAMKHFMKFRPKLQAMQDAKQVEVTGESFTELGVGFM</sequence>
<dbReference type="OMA" id="LMIFERY"/>
<evidence type="ECO:0000259" key="1">
    <source>
        <dbReference type="Pfam" id="PF03992"/>
    </source>
</evidence>
<proteinExistence type="predicted"/>
<dbReference type="InterPro" id="IPR007138">
    <property type="entry name" value="ABM_dom"/>
</dbReference>
<dbReference type="AlphaFoldDB" id="A0A8J5XVC8"/>
<evidence type="ECO:0000313" key="3">
    <source>
        <dbReference type="Proteomes" id="UP000751190"/>
    </source>
</evidence>
<dbReference type="Gene3D" id="3.30.70.100">
    <property type="match status" value="1"/>
</dbReference>
<name>A0A8J5XVC8_DIALT</name>
<dbReference type="EMBL" id="JAGTXO010000002">
    <property type="protein sequence ID" value="KAG8469681.1"/>
    <property type="molecule type" value="Genomic_DNA"/>
</dbReference>
<dbReference type="OrthoDB" id="10011777at2759"/>
<comment type="caution">
    <text evidence="2">The sequence shown here is derived from an EMBL/GenBank/DDBJ whole genome shotgun (WGS) entry which is preliminary data.</text>
</comment>
<evidence type="ECO:0000313" key="2">
    <source>
        <dbReference type="EMBL" id="KAG8469681.1"/>
    </source>
</evidence>
<keyword evidence="3" id="KW-1185">Reference proteome</keyword>